<name>A0A1Y4JR36_9BACE</name>
<evidence type="ECO:0000313" key="2">
    <source>
        <dbReference type="Proteomes" id="UP000196587"/>
    </source>
</evidence>
<evidence type="ECO:0000313" key="1">
    <source>
        <dbReference type="EMBL" id="OUP32531.1"/>
    </source>
</evidence>
<gene>
    <name evidence="1" type="ORF">B5F24_14455</name>
</gene>
<accession>A0A1Y4JR36</accession>
<organism evidence="1 2">
    <name type="scientific">Bacteroides clarus</name>
    <dbReference type="NCBI Taxonomy" id="626929"/>
    <lineage>
        <taxon>Bacteria</taxon>
        <taxon>Pseudomonadati</taxon>
        <taxon>Bacteroidota</taxon>
        <taxon>Bacteroidia</taxon>
        <taxon>Bacteroidales</taxon>
        <taxon>Bacteroidaceae</taxon>
        <taxon>Bacteroides</taxon>
    </lineage>
</organism>
<dbReference type="Proteomes" id="UP000196587">
    <property type="component" value="Unassembled WGS sequence"/>
</dbReference>
<sequence length="92" mass="10954">MDLLQYFPDNSQSWIPSYIESMGMEKLAAYYDKVFIRLYGMQPGESFRVLEKVSPENYDLFMKCVYSCLCEFDLYGVHSYYLEEQGTVILRR</sequence>
<reference evidence="2" key="1">
    <citation type="submission" date="2017-04" db="EMBL/GenBank/DDBJ databases">
        <title>Function of individual gut microbiota members based on whole genome sequencing of pure cultures obtained from chicken caecum.</title>
        <authorList>
            <person name="Medvecky M."/>
            <person name="Cejkova D."/>
            <person name="Polansky O."/>
            <person name="Karasova D."/>
            <person name="Kubasova T."/>
            <person name="Cizek A."/>
            <person name="Rychlik I."/>
        </authorList>
    </citation>
    <scope>NUCLEOTIDE SEQUENCE [LARGE SCALE GENOMIC DNA]</scope>
    <source>
        <strain evidence="2">An189</strain>
    </source>
</reference>
<dbReference type="EMBL" id="NFKE01000012">
    <property type="protein sequence ID" value="OUP32531.1"/>
    <property type="molecule type" value="Genomic_DNA"/>
</dbReference>
<dbReference type="AlphaFoldDB" id="A0A1Y4JR36"/>
<proteinExistence type="predicted"/>
<comment type="caution">
    <text evidence="1">The sequence shown here is derived from an EMBL/GenBank/DDBJ whole genome shotgun (WGS) entry which is preliminary data.</text>
</comment>
<protein>
    <submittedName>
        <fullName evidence="1">Uncharacterized protein</fullName>
    </submittedName>
</protein>